<dbReference type="InterPro" id="IPR001810">
    <property type="entry name" value="F-box_dom"/>
</dbReference>
<name>A0A2A9NXA6_9AGAR</name>
<dbReference type="AlphaFoldDB" id="A0A2A9NXA6"/>
<dbReference type="InterPro" id="IPR032675">
    <property type="entry name" value="LRR_dom_sf"/>
</dbReference>
<dbReference type="Gene3D" id="1.20.1280.50">
    <property type="match status" value="1"/>
</dbReference>
<dbReference type="PANTHER" id="PTHR38926">
    <property type="entry name" value="F-BOX DOMAIN CONTAINING PROTEIN, EXPRESSED"/>
    <property type="match status" value="1"/>
</dbReference>
<dbReference type="Pfam" id="PF12937">
    <property type="entry name" value="F-box-like"/>
    <property type="match status" value="1"/>
</dbReference>
<dbReference type="SUPFAM" id="SSF81383">
    <property type="entry name" value="F-box domain"/>
    <property type="match status" value="1"/>
</dbReference>
<organism evidence="2 3">
    <name type="scientific">Amanita thiersii Skay4041</name>
    <dbReference type="NCBI Taxonomy" id="703135"/>
    <lineage>
        <taxon>Eukaryota</taxon>
        <taxon>Fungi</taxon>
        <taxon>Dikarya</taxon>
        <taxon>Basidiomycota</taxon>
        <taxon>Agaricomycotina</taxon>
        <taxon>Agaricomycetes</taxon>
        <taxon>Agaricomycetidae</taxon>
        <taxon>Agaricales</taxon>
        <taxon>Pluteineae</taxon>
        <taxon>Amanitaceae</taxon>
        <taxon>Amanita</taxon>
    </lineage>
</organism>
<dbReference type="Gene3D" id="3.80.10.10">
    <property type="entry name" value="Ribonuclease Inhibitor"/>
    <property type="match status" value="1"/>
</dbReference>
<accession>A0A2A9NXA6</accession>
<dbReference type="PROSITE" id="PS50181">
    <property type="entry name" value="FBOX"/>
    <property type="match status" value="1"/>
</dbReference>
<protein>
    <recommendedName>
        <fullName evidence="1">F-box domain-containing protein</fullName>
    </recommendedName>
</protein>
<proteinExistence type="predicted"/>
<dbReference type="PANTHER" id="PTHR38926:SF5">
    <property type="entry name" value="F-BOX AND LEUCINE-RICH REPEAT PROTEIN 6"/>
    <property type="match status" value="1"/>
</dbReference>
<dbReference type="STRING" id="703135.A0A2A9NXA6"/>
<evidence type="ECO:0000259" key="1">
    <source>
        <dbReference type="PROSITE" id="PS50181"/>
    </source>
</evidence>
<dbReference type="EMBL" id="KZ301976">
    <property type="protein sequence ID" value="PFH53017.1"/>
    <property type="molecule type" value="Genomic_DNA"/>
</dbReference>
<reference evidence="2 3" key="1">
    <citation type="submission" date="2014-02" db="EMBL/GenBank/DDBJ databases">
        <title>Transposable element dynamics among asymbiotic and ectomycorrhizal Amanita fungi.</title>
        <authorList>
            <consortium name="DOE Joint Genome Institute"/>
            <person name="Hess J."/>
            <person name="Skrede I."/>
            <person name="Wolfe B."/>
            <person name="LaButti K."/>
            <person name="Ohm R.A."/>
            <person name="Grigoriev I.V."/>
            <person name="Pringle A."/>
        </authorList>
    </citation>
    <scope>NUCLEOTIDE SEQUENCE [LARGE SCALE GENOMIC DNA]</scope>
    <source>
        <strain evidence="2 3">SKay4041</strain>
    </source>
</reference>
<keyword evidence="3" id="KW-1185">Reference proteome</keyword>
<feature type="domain" description="F-box" evidence="1">
    <location>
        <begin position="4"/>
        <end position="62"/>
    </location>
</feature>
<evidence type="ECO:0000313" key="3">
    <source>
        <dbReference type="Proteomes" id="UP000242287"/>
    </source>
</evidence>
<dbReference type="InterPro" id="IPR036047">
    <property type="entry name" value="F-box-like_dom_sf"/>
</dbReference>
<dbReference type="OrthoDB" id="2269034at2759"/>
<sequence>MTSKTTIQTLPVELLIKILQTLIDGPITIYTDSLSIVPFELSQVCTTWRNVVLSTPSLWHRISYPYGFPADMPLEYMAKCVHLMLQRSRSYPLVIDYSYHYQDIDGGIELMKSLLEHVDRWETVECLELFMDEEEEEGVIANLHAPRLRQLNGELYTGKTLIEMNLNDLEFPFTFCPSLKHLTWPCPLEVDKHPFIPWNQLTSLKLDYLSSADVLQLLIACPQLVIAEFIPSDSIYVARPKVQRLYPPIVRHNLRNLEIIHESNGYGGLFGSLLFPALSNLSLLGYAALGPMQDALERSGCALRTLKLNAGDELVNVLQSKSCFSLTKLDVICSSNIGLCHKVGDAFLEAVTIDPSSMSDILCPDLEELSLQCVDHTTDGMLGRMVESRFKYGRCFKSFKIGRSRVPQGEDLMLFESLQKLGYDIDLNSY</sequence>
<dbReference type="Proteomes" id="UP000242287">
    <property type="component" value="Unassembled WGS sequence"/>
</dbReference>
<evidence type="ECO:0000313" key="2">
    <source>
        <dbReference type="EMBL" id="PFH53017.1"/>
    </source>
</evidence>
<gene>
    <name evidence="2" type="ORF">AMATHDRAFT_39172</name>
</gene>